<accession>A0A371YTQ4</accession>
<dbReference type="Proteomes" id="UP001595455">
    <property type="component" value="Unassembled WGS sequence"/>
</dbReference>
<reference evidence="3 4" key="2">
    <citation type="submission" date="2018-08" db="EMBL/GenBank/DDBJ databases">
        <title>The draft genome of Acinetobacter sichuanensis strain WCHAc060041.</title>
        <authorList>
            <person name="Qin J."/>
            <person name="Feng Y."/>
            <person name="Zong Z."/>
        </authorList>
    </citation>
    <scope>NUCLEOTIDE SEQUENCE [LARGE SCALE GENOMIC DNA]</scope>
    <source>
        <strain evidence="3 4">WCHAc060041</strain>
    </source>
</reference>
<evidence type="ECO:0000313" key="3">
    <source>
        <dbReference type="EMBL" id="RFC84835.1"/>
    </source>
</evidence>
<comment type="caution">
    <text evidence="3">The sequence shown here is derived from an EMBL/GenBank/DDBJ whole genome shotgun (WGS) entry which is preliminary data.</text>
</comment>
<feature type="region of interest" description="Disordered" evidence="1">
    <location>
        <begin position="26"/>
        <end position="68"/>
    </location>
</feature>
<keyword evidence="5" id="KW-1185">Reference proteome</keyword>
<dbReference type="EMBL" id="PYIX02000004">
    <property type="protein sequence ID" value="RFC84835.1"/>
    <property type="molecule type" value="Genomic_DNA"/>
</dbReference>
<sequence>MKAAIVHLVWLVLIYAVAYSQRTVVSERPQSPPLHSTAPKTHTEPSKPHVELRKHPHSTEALSSDVNTNEHPQAAVTAVNHLPTIEPEFPPEPEQKVEILHLENNMRTYDCQGQAVRLFAPDAQLQFTGYCPYLVISGPNSKIQADRVQVLKVYGPDTVVSVNAVDFIDVVAPNSTVYYGRELNNSARVKSKVSGPNSVVQRR</sequence>
<feature type="compositionally biased region" description="Basic and acidic residues" evidence="1">
    <location>
        <begin position="41"/>
        <end position="53"/>
    </location>
</feature>
<evidence type="ECO:0000313" key="2">
    <source>
        <dbReference type="EMBL" id="MFC2994557.1"/>
    </source>
</evidence>
<dbReference type="EMBL" id="JBHRSF010000007">
    <property type="protein sequence ID" value="MFC2994557.1"/>
    <property type="molecule type" value="Genomic_DNA"/>
</dbReference>
<evidence type="ECO:0000313" key="4">
    <source>
        <dbReference type="Proteomes" id="UP000240957"/>
    </source>
</evidence>
<reference evidence="5" key="3">
    <citation type="journal article" date="2019" name="Int. J. Syst. Evol. Microbiol.">
        <title>The Global Catalogue of Microorganisms (GCM) 10K type strain sequencing project: providing services to taxonomists for standard genome sequencing and annotation.</title>
        <authorList>
            <consortium name="The Broad Institute Genomics Platform"/>
            <consortium name="The Broad Institute Genome Sequencing Center for Infectious Disease"/>
            <person name="Wu L."/>
            <person name="Ma J."/>
        </authorList>
    </citation>
    <scope>NUCLEOTIDE SEQUENCE [LARGE SCALE GENOMIC DNA]</scope>
    <source>
        <strain evidence="5">KCTC 62575</strain>
    </source>
</reference>
<reference evidence="2" key="4">
    <citation type="submission" date="2024-09" db="EMBL/GenBank/DDBJ databases">
        <authorList>
            <person name="Sun Q."/>
            <person name="Mori K."/>
        </authorList>
    </citation>
    <scope>NUCLEOTIDE SEQUENCE</scope>
    <source>
        <strain evidence="2">KCTC 62575</strain>
    </source>
</reference>
<dbReference type="AlphaFoldDB" id="A0A371YTQ4"/>
<reference evidence="2" key="1">
    <citation type="journal article" date="2014" name="Int. J. Syst. Evol. Microbiol.">
        <title>Complete genome of a new Firmicutes species belonging to the dominant human colonic microbiota ('Ruminococcus bicirculans') reveals two chromosomes and a selective capacity to utilize plant glucans.</title>
        <authorList>
            <consortium name="NISC Comparative Sequencing Program"/>
            <person name="Wegmann U."/>
            <person name="Louis P."/>
            <person name="Goesmann A."/>
            <person name="Henrissat B."/>
            <person name="Duncan S.H."/>
            <person name="Flint H.J."/>
        </authorList>
    </citation>
    <scope>NUCLEOTIDE SEQUENCE</scope>
    <source>
        <strain evidence="2">KCTC 62575</strain>
    </source>
</reference>
<proteinExistence type="predicted"/>
<protein>
    <submittedName>
        <fullName evidence="3">DUF3060 domain-containing protein</fullName>
    </submittedName>
</protein>
<name>A0A371YTQ4_9GAMM</name>
<gene>
    <name evidence="2" type="ORF">ACFODO_04565</name>
    <name evidence="3" type="ORF">C9E89_004515</name>
</gene>
<dbReference type="Proteomes" id="UP000240957">
    <property type="component" value="Unassembled WGS sequence"/>
</dbReference>
<dbReference type="RefSeq" id="WP_107008052.1">
    <property type="nucleotide sequence ID" value="NZ_JBHRSF010000007.1"/>
</dbReference>
<organism evidence="3 4">
    <name type="scientific">Acinetobacter sichuanensis</name>
    <dbReference type="NCBI Taxonomy" id="2136183"/>
    <lineage>
        <taxon>Bacteria</taxon>
        <taxon>Pseudomonadati</taxon>
        <taxon>Pseudomonadota</taxon>
        <taxon>Gammaproteobacteria</taxon>
        <taxon>Moraxellales</taxon>
        <taxon>Moraxellaceae</taxon>
        <taxon>Acinetobacter</taxon>
    </lineage>
</organism>
<evidence type="ECO:0000256" key="1">
    <source>
        <dbReference type="SAM" id="MobiDB-lite"/>
    </source>
</evidence>
<evidence type="ECO:0000313" key="5">
    <source>
        <dbReference type="Proteomes" id="UP001595455"/>
    </source>
</evidence>